<proteinExistence type="predicted"/>
<dbReference type="Proteomes" id="UP000031668">
    <property type="component" value="Unassembled WGS sequence"/>
</dbReference>
<comment type="caution">
    <text evidence="2">The sequence shown here is derived from an EMBL/GenBank/DDBJ whole genome shotgun (WGS) entry which is preliminary data.</text>
</comment>
<protein>
    <submittedName>
        <fullName evidence="2">Uncharacterized protein</fullName>
    </submittedName>
</protein>
<evidence type="ECO:0000313" key="2">
    <source>
        <dbReference type="EMBL" id="KII62635.1"/>
    </source>
</evidence>
<evidence type="ECO:0000256" key="1">
    <source>
        <dbReference type="SAM" id="MobiDB-lite"/>
    </source>
</evidence>
<sequence length="120" mass="14161">MNQSKFPSKISKKNRLKFKRTNAKDIISNKYEFEAAIIAKILSMRRMLTDLHNPKLDERRRSDHKDAEENGKDDAHPVHRIKRRLARQFKNQPTITFLLMQGHARAGDLQSLIEFKQQVH</sequence>
<reference evidence="2 3" key="1">
    <citation type="journal article" date="2014" name="Genome Biol. Evol.">
        <title>The genome of the myxosporean Thelohanellus kitauei shows adaptations to nutrient acquisition within its fish host.</title>
        <authorList>
            <person name="Yang Y."/>
            <person name="Xiong J."/>
            <person name="Zhou Z."/>
            <person name="Huo F."/>
            <person name="Miao W."/>
            <person name="Ran C."/>
            <person name="Liu Y."/>
            <person name="Zhang J."/>
            <person name="Feng J."/>
            <person name="Wang M."/>
            <person name="Wang M."/>
            <person name="Wang L."/>
            <person name="Yao B."/>
        </authorList>
    </citation>
    <scope>NUCLEOTIDE SEQUENCE [LARGE SCALE GENOMIC DNA]</scope>
    <source>
        <strain evidence="2">Wuqing</strain>
    </source>
</reference>
<organism evidence="2 3">
    <name type="scientific">Thelohanellus kitauei</name>
    <name type="common">Myxosporean</name>
    <dbReference type="NCBI Taxonomy" id="669202"/>
    <lineage>
        <taxon>Eukaryota</taxon>
        <taxon>Metazoa</taxon>
        <taxon>Cnidaria</taxon>
        <taxon>Myxozoa</taxon>
        <taxon>Myxosporea</taxon>
        <taxon>Bivalvulida</taxon>
        <taxon>Platysporina</taxon>
        <taxon>Myxobolidae</taxon>
        <taxon>Thelohanellus</taxon>
    </lineage>
</organism>
<dbReference type="EMBL" id="JWZT01004917">
    <property type="protein sequence ID" value="KII62635.1"/>
    <property type="molecule type" value="Genomic_DNA"/>
</dbReference>
<accession>A0A0C2M6K0</accession>
<keyword evidence="3" id="KW-1185">Reference proteome</keyword>
<name>A0A0C2M6K0_THEKT</name>
<feature type="region of interest" description="Disordered" evidence="1">
    <location>
        <begin position="51"/>
        <end position="80"/>
    </location>
</feature>
<dbReference type="AlphaFoldDB" id="A0A0C2M6K0"/>
<evidence type="ECO:0000313" key="3">
    <source>
        <dbReference type="Proteomes" id="UP000031668"/>
    </source>
</evidence>
<feature type="compositionally biased region" description="Basic and acidic residues" evidence="1">
    <location>
        <begin position="51"/>
        <end position="77"/>
    </location>
</feature>
<gene>
    <name evidence="2" type="ORF">RF11_01037</name>
</gene>